<accession>A0A7S2YT63</accession>
<evidence type="ECO:0000313" key="3">
    <source>
        <dbReference type="EMBL" id="CAD9994123.1"/>
    </source>
</evidence>
<dbReference type="InterPro" id="IPR005631">
    <property type="entry name" value="SDH"/>
</dbReference>
<evidence type="ECO:0000256" key="2">
    <source>
        <dbReference type="ARBA" id="ARBA00023186"/>
    </source>
</evidence>
<dbReference type="GO" id="GO:0006121">
    <property type="term" value="P:mitochondrial electron transport, succinate to ubiquinone"/>
    <property type="evidence" value="ECO:0007669"/>
    <property type="project" value="TreeGrafter"/>
</dbReference>
<dbReference type="PANTHER" id="PTHR12469:SF2">
    <property type="entry name" value="SUCCINATE DEHYDROGENASE ASSEMBLY FACTOR 2, MITOCHONDRIAL"/>
    <property type="match status" value="1"/>
</dbReference>
<evidence type="ECO:0000256" key="1">
    <source>
        <dbReference type="ARBA" id="ARBA00023128"/>
    </source>
</evidence>
<dbReference type="Pfam" id="PF03937">
    <property type="entry name" value="Sdh5"/>
    <property type="match status" value="1"/>
</dbReference>
<evidence type="ECO:0008006" key="4">
    <source>
        <dbReference type="Google" id="ProtNLM"/>
    </source>
</evidence>
<keyword evidence="2" id="KW-0143">Chaperone</keyword>
<dbReference type="EMBL" id="HBHT01039751">
    <property type="protein sequence ID" value="CAD9994123.1"/>
    <property type="molecule type" value="Transcribed_RNA"/>
</dbReference>
<name>A0A7S2YT63_9STRA</name>
<gene>
    <name evidence="3" type="ORF">APAL1065_LOCUS26702</name>
</gene>
<sequence length="196" mass="21970">MFQIVSSRTIAGVARLPSLSSIGSTSRTGALSLLRRGYRGEANESDPVLSAEEKALFASAKPKADAIFAKHVEMPKLDTIPDASLPYESDEIEIRRKRLVYRSKQRGWLEVDLLLGTWASENVPSLNAAELDEYEEFVNQETIDIYNIITLRVQVLPENLQNNQVVQRIQNWARGSPLGKADPEKYKQVKSDAQLI</sequence>
<dbReference type="GO" id="GO:0006099">
    <property type="term" value="P:tricarboxylic acid cycle"/>
    <property type="evidence" value="ECO:0007669"/>
    <property type="project" value="TreeGrafter"/>
</dbReference>
<dbReference type="FunFam" id="1.10.150.250:FF:000004">
    <property type="entry name" value="Succinate dehydrogenase assembly factor 2, mitochondrial"/>
    <property type="match status" value="1"/>
</dbReference>
<dbReference type="AlphaFoldDB" id="A0A7S2YT63"/>
<dbReference type="PANTHER" id="PTHR12469">
    <property type="entry name" value="PROTEIN EMI5 HOMOLOG, MITOCHONDRIAL"/>
    <property type="match status" value="1"/>
</dbReference>
<dbReference type="InterPro" id="IPR036714">
    <property type="entry name" value="SDH_sf"/>
</dbReference>
<dbReference type="SUPFAM" id="SSF109910">
    <property type="entry name" value="YgfY-like"/>
    <property type="match status" value="1"/>
</dbReference>
<proteinExistence type="predicted"/>
<protein>
    <recommendedName>
        <fullName evidence="4">Succinate dehydrogenase assembly factor 2, mitochondrial</fullName>
    </recommendedName>
</protein>
<reference evidence="3" key="1">
    <citation type="submission" date="2021-01" db="EMBL/GenBank/DDBJ databases">
        <authorList>
            <person name="Corre E."/>
            <person name="Pelletier E."/>
            <person name="Niang G."/>
            <person name="Scheremetjew M."/>
            <person name="Finn R."/>
            <person name="Kale V."/>
            <person name="Holt S."/>
            <person name="Cochrane G."/>
            <person name="Meng A."/>
            <person name="Brown T."/>
            <person name="Cohen L."/>
        </authorList>
    </citation>
    <scope>NUCLEOTIDE SEQUENCE</scope>
    <source>
        <strain evidence="3">CCMP125</strain>
    </source>
</reference>
<organism evidence="3">
    <name type="scientific">Entomoneis paludosa</name>
    <dbReference type="NCBI Taxonomy" id="265537"/>
    <lineage>
        <taxon>Eukaryota</taxon>
        <taxon>Sar</taxon>
        <taxon>Stramenopiles</taxon>
        <taxon>Ochrophyta</taxon>
        <taxon>Bacillariophyta</taxon>
        <taxon>Bacillariophyceae</taxon>
        <taxon>Bacillariophycidae</taxon>
        <taxon>Entomoneidaceae</taxon>
        <taxon>Entomoneis</taxon>
    </lineage>
</organism>
<dbReference type="GO" id="GO:0034553">
    <property type="term" value="P:mitochondrial respiratory chain complex II assembly"/>
    <property type="evidence" value="ECO:0007669"/>
    <property type="project" value="TreeGrafter"/>
</dbReference>
<dbReference type="GO" id="GO:0005739">
    <property type="term" value="C:mitochondrion"/>
    <property type="evidence" value="ECO:0007669"/>
    <property type="project" value="TreeGrafter"/>
</dbReference>
<dbReference type="Gene3D" id="1.10.150.250">
    <property type="entry name" value="Flavinator of succinate dehydrogenase"/>
    <property type="match status" value="1"/>
</dbReference>
<keyword evidence="1" id="KW-0496">Mitochondrion</keyword>